<dbReference type="InterPro" id="IPR008854">
    <property type="entry name" value="TPMT"/>
</dbReference>
<gene>
    <name evidence="6" type="primary">tpm</name>
    <name evidence="6" type="ORF">NCTC13160_03612</name>
</gene>
<accession>A0A378YUH8</accession>
<proteinExistence type="predicted"/>
<dbReference type="GO" id="GO:0008119">
    <property type="term" value="F:thiopurine S-methyltransferase activity"/>
    <property type="evidence" value="ECO:0007669"/>
    <property type="project" value="UniProtKB-EC"/>
</dbReference>
<dbReference type="PANTHER" id="PTHR32183">
    <property type="match status" value="1"/>
</dbReference>
<dbReference type="GO" id="GO:0032259">
    <property type="term" value="P:methylation"/>
    <property type="evidence" value="ECO:0007669"/>
    <property type="project" value="UniProtKB-KW"/>
</dbReference>
<keyword evidence="3 6" id="KW-0808">Transferase</keyword>
<dbReference type="Proteomes" id="UP000254573">
    <property type="component" value="Unassembled WGS sequence"/>
</dbReference>
<keyword evidence="4" id="KW-0949">S-adenosyl-L-methionine</keyword>
<dbReference type="Pfam" id="PF05724">
    <property type="entry name" value="TPMT"/>
    <property type="match status" value="1"/>
</dbReference>
<keyword evidence="1" id="KW-0597">Phosphoprotein</keyword>
<dbReference type="EMBL" id="UGSG01000001">
    <property type="protein sequence ID" value="SUA80190.1"/>
    <property type="molecule type" value="Genomic_DNA"/>
</dbReference>
<organism evidence="6 7">
    <name type="scientific">Pandoraea pnomenusa</name>
    <dbReference type="NCBI Taxonomy" id="93220"/>
    <lineage>
        <taxon>Bacteria</taxon>
        <taxon>Pseudomonadati</taxon>
        <taxon>Pseudomonadota</taxon>
        <taxon>Betaproteobacteria</taxon>
        <taxon>Burkholderiales</taxon>
        <taxon>Burkholderiaceae</taxon>
        <taxon>Pandoraea</taxon>
    </lineage>
</organism>
<dbReference type="SUPFAM" id="SSF53335">
    <property type="entry name" value="S-adenosyl-L-methionine-dependent methyltransferases"/>
    <property type="match status" value="1"/>
</dbReference>
<dbReference type="CDD" id="cd02440">
    <property type="entry name" value="AdoMet_MTases"/>
    <property type="match status" value="1"/>
</dbReference>
<evidence type="ECO:0000256" key="3">
    <source>
        <dbReference type="ARBA" id="ARBA00022679"/>
    </source>
</evidence>
<dbReference type="Gene3D" id="3.40.50.150">
    <property type="entry name" value="Vaccinia Virus protein VP39"/>
    <property type="match status" value="1"/>
</dbReference>
<sequence>MSVFPSWSPKVWPLHAPRDGDGPEMAGMGGADHTEAATGTGETRARDSGAPAVPAFAHRDPSSAAFWDERFANAFMPWDAAGAPRALREFVAQEAAPCATLIPGCGSAYEAAWLDAQGWPVRAIDFSPVAVESARAQLGPRAALVEQADFFTYMPPFAPDLIYERAFLCALPRHLWPDYAHRMAQLLAPGARLAGYFFLRETPKGPPFGIAPEALDALLGRDFVCETKQLVEDSVPVFAGAEYWMVWRRR</sequence>
<keyword evidence="2 6" id="KW-0489">Methyltransferase</keyword>
<evidence type="ECO:0000256" key="1">
    <source>
        <dbReference type="ARBA" id="ARBA00022553"/>
    </source>
</evidence>
<dbReference type="InterPro" id="IPR029063">
    <property type="entry name" value="SAM-dependent_MTases_sf"/>
</dbReference>
<dbReference type="EC" id="2.1.1.67" evidence="6"/>
<evidence type="ECO:0000313" key="6">
    <source>
        <dbReference type="EMBL" id="SUA80190.1"/>
    </source>
</evidence>
<evidence type="ECO:0000256" key="2">
    <source>
        <dbReference type="ARBA" id="ARBA00022603"/>
    </source>
</evidence>
<name>A0A378YUH8_9BURK</name>
<evidence type="ECO:0000256" key="4">
    <source>
        <dbReference type="ARBA" id="ARBA00022691"/>
    </source>
</evidence>
<feature type="region of interest" description="Disordered" evidence="5">
    <location>
        <begin position="1"/>
        <end position="54"/>
    </location>
</feature>
<dbReference type="PANTHER" id="PTHR32183:SF6">
    <property type="entry name" value="CYSTEINE SULFINATE DESULFINASE_CYSTEINE DESULFURASE AND RELATED ENZYMES"/>
    <property type="match status" value="1"/>
</dbReference>
<dbReference type="PROSITE" id="PS51585">
    <property type="entry name" value="SAM_MT_TPMT"/>
    <property type="match status" value="1"/>
</dbReference>
<protein>
    <submittedName>
        <fullName evidence="6">Thiopurine S-methyltransferase</fullName>
        <ecNumber evidence="6">2.1.1.67</ecNumber>
    </submittedName>
</protein>
<evidence type="ECO:0000313" key="7">
    <source>
        <dbReference type="Proteomes" id="UP000254573"/>
    </source>
</evidence>
<dbReference type="AlphaFoldDB" id="A0A378YUH8"/>
<evidence type="ECO:0000256" key="5">
    <source>
        <dbReference type="SAM" id="MobiDB-lite"/>
    </source>
</evidence>
<dbReference type="STRING" id="93220.A6P55_15500"/>
<reference evidence="6 7" key="1">
    <citation type="submission" date="2018-06" db="EMBL/GenBank/DDBJ databases">
        <authorList>
            <consortium name="Pathogen Informatics"/>
            <person name="Doyle S."/>
        </authorList>
    </citation>
    <scope>NUCLEOTIDE SEQUENCE [LARGE SCALE GENOMIC DNA]</scope>
    <source>
        <strain evidence="6 7">NCTC13160</strain>
    </source>
</reference>